<dbReference type="Proteomes" id="UP000223025">
    <property type="component" value="Segment"/>
</dbReference>
<sequence>MENETYIEKTNYGYRLITPKQILIKQNIETLLMELEK</sequence>
<dbReference type="EMBL" id="MF403008">
    <property type="protein sequence ID" value="AUZ95111.1"/>
    <property type="molecule type" value="Genomic_DNA"/>
</dbReference>
<organism evidence="1 2">
    <name type="scientific">Agrobacterium phage Atu_ph07</name>
    <dbReference type="NCBI Taxonomy" id="2024264"/>
    <lineage>
        <taxon>Viruses</taxon>
        <taxon>Duplodnaviria</taxon>
        <taxon>Heunggongvirae</taxon>
        <taxon>Uroviricota</taxon>
        <taxon>Caudoviricetes</taxon>
        <taxon>Polybotosvirus</taxon>
        <taxon>Polybotosvirus Atuph07</taxon>
    </lineage>
</organism>
<evidence type="ECO:0000313" key="2">
    <source>
        <dbReference type="Proteomes" id="UP000223025"/>
    </source>
</evidence>
<dbReference type="GeneID" id="40088355"/>
<name>A0A2L0V012_9CAUD</name>
<evidence type="ECO:0000313" key="1">
    <source>
        <dbReference type="EMBL" id="AUZ95111.1"/>
    </source>
</evidence>
<protein>
    <submittedName>
        <fullName evidence="1">Uncharacterized protein</fullName>
    </submittedName>
</protein>
<dbReference type="RefSeq" id="YP_009612017.1">
    <property type="nucleotide sequence ID" value="NC_042013.1"/>
</dbReference>
<proteinExistence type="predicted"/>
<keyword evidence="2" id="KW-1185">Reference proteome</keyword>
<dbReference type="KEGG" id="vg:40088355"/>
<accession>A0A2L0V012</accession>
<reference evidence="1 2" key="1">
    <citation type="submission" date="2017-06" db="EMBL/GenBank/DDBJ databases">
        <authorList>
            <person name="Kim H.J."/>
            <person name="Triplett B.A."/>
        </authorList>
    </citation>
    <scope>NUCLEOTIDE SEQUENCE [LARGE SCALE GENOMIC DNA]</scope>
</reference>